<keyword evidence="7" id="KW-0238">DNA-binding</keyword>
<dbReference type="Pfam" id="PF12874">
    <property type="entry name" value="zf-met"/>
    <property type="match status" value="1"/>
</dbReference>
<dbReference type="GO" id="GO:0000981">
    <property type="term" value="F:DNA-binding transcription factor activity, RNA polymerase II-specific"/>
    <property type="evidence" value="ECO:0007669"/>
    <property type="project" value="TreeGrafter"/>
</dbReference>
<keyword evidence="4 10" id="KW-0863">Zinc-finger</keyword>
<dbReference type="PANTHER" id="PTHR24384:SF189">
    <property type="entry name" value="C2H2-TYPE DOMAIN-CONTAINING PROTEIN-RELATED"/>
    <property type="match status" value="1"/>
</dbReference>
<dbReference type="SUPFAM" id="SSF57667">
    <property type="entry name" value="beta-beta-alpha zinc fingers"/>
    <property type="match status" value="2"/>
</dbReference>
<dbReference type="OrthoDB" id="6077919at2759"/>
<dbReference type="InterPro" id="IPR036236">
    <property type="entry name" value="Znf_C2H2_sf"/>
</dbReference>
<evidence type="ECO:0000259" key="11">
    <source>
        <dbReference type="PROSITE" id="PS50157"/>
    </source>
</evidence>
<evidence type="ECO:0000256" key="1">
    <source>
        <dbReference type="ARBA" id="ARBA00004123"/>
    </source>
</evidence>
<evidence type="ECO:0000256" key="9">
    <source>
        <dbReference type="ARBA" id="ARBA00023242"/>
    </source>
</evidence>
<accession>A0A6A6Y719</accession>
<name>A0A6A6Y719_9PEZI</name>
<gene>
    <name evidence="12 14" type="ORF">BDZ99DRAFT_397950</name>
</gene>
<protein>
    <submittedName>
        <fullName evidence="12 14">Zinc finger protein</fullName>
    </submittedName>
</protein>
<dbReference type="GeneID" id="54456964"/>
<dbReference type="PROSITE" id="PS00028">
    <property type="entry name" value="ZINC_FINGER_C2H2_1"/>
    <property type="match status" value="3"/>
</dbReference>
<dbReference type="InterPro" id="IPR050752">
    <property type="entry name" value="C2H2-ZF_domain"/>
</dbReference>
<dbReference type="GO" id="GO:0000978">
    <property type="term" value="F:RNA polymerase II cis-regulatory region sequence-specific DNA binding"/>
    <property type="evidence" value="ECO:0007669"/>
    <property type="project" value="TreeGrafter"/>
</dbReference>
<evidence type="ECO:0000313" key="14">
    <source>
        <dbReference type="RefSeq" id="XP_033571353.1"/>
    </source>
</evidence>
<comment type="subcellular location">
    <subcellularLocation>
        <location evidence="1">Nucleus</location>
    </subcellularLocation>
</comment>
<evidence type="ECO:0000313" key="12">
    <source>
        <dbReference type="EMBL" id="KAF2804389.1"/>
    </source>
</evidence>
<evidence type="ECO:0000256" key="6">
    <source>
        <dbReference type="ARBA" id="ARBA00023015"/>
    </source>
</evidence>
<keyword evidence="13" id="KW-1185">Reference proteome</keyword>
<reference evidence="12 14" key="1">
    <citation type="journal article" date="2020" name="Stud. Mycol.">
        <title>101 Dothideomycetes genomes: a test case for predicting lifestyles and emergence of pathogens.</title>
        <authorList>
            <person name="Haridas S."/>
            <person name="Albert R."/>
            <person name="Binder M."/>
            <person name="Bloem J."/>
            <person name="Labutti K."/>
            <person name="Salamov A."/>
            <person name="Andreopoulos B."/>
            <person name="Baker S."/>
            <person name="Barry K."/>
            <person name="Bills G."/>
            <person name="Bluhm B."/>
            <person name="Cannon C."/>
            <person name="Castanera R."/>
            <person name="Culley D."/>
            <person name="Daum C."/>
            <person name="Ezra D."/>
            <person name="Gonzalez J."/>
            <person name="Henrissat B."/>
            <person name="Kuo A."/>
            <person name="Liang C."/>
            <person name="Lipzen A."/>
            <person name="Lutzoni F."/>
            <person name="Magnuson J."/>
            <person name="Mondo S."/>
            <person name="Nolan M."/>
            <person name="Ohm R."/>
            <person name="Pangilinan J."/>
            <person name="Park H.-J."/>
            <person name="Ramirez L."/>
            <person name="Alfaro M."/>
            <person name="Sun H."/>
            <person name="Tritt A."/>
            <person name="Yoshinaga Y."/>
            <person name="Zwiers L.-H."/>
            <person name="Turgeon B."/>
            <person name="Goodwin S."/>
            <person name="Spatafora J."/>
            <person name="Crous P."/>
            <person name="Grigoriev I."/>
        </authorList>
    </citation>
    <scope>NUCLEOTIDE SEQUENCE</scope>
    <source>
        <strain evidence="12 14">CBS 304.34</strain>
    </source>
</reference>
<evidence type="ECO:0000256" key="8">
    <source>
        <dbReference type="ARBA" id="ARBA00023163"/>
    </source>
</evidence>
<dbReference type="InterPro" id="IPR013087">
    <property type="entry name" value="Znf_C2H2_type"/>
</dbReference>
<keyword evidence="5" id="KW-0862">Zinc</keyword>
<dbReference type="SMART" id="SM00355">
    <property type="entry name" value="ZnF_C2H2"/>
    <property type="match status" value="7"/>
</dbReference>
<dbReference type="GO" id="GO:0008270">
    <property type="term" value="F:zinc ion binding"/>
    <property type="evidence" value="ECO:0007669"/>
    <property type="project" value="UniProtKB-KW"/>
</dbReference>
<evidence type="ECO:0000256" key="3">
    <source>
        <dbReference type="ARBA" id="ARBA00022737"/>
    </source>
</evidence>
<feature type="domain" description="C2H2-type" evidence="11">
    <location>
        <begin position="113"/>
        <end position="142"/>
    </location>
</feature>
<evidence type="ECO:0000256" key="7">
    <source>
        <dbReference type="ARBA" id="ARBA00023125"/>
    </source>
</evidence>
<dbReference type="AlphaFoldDB" id="A0A6A6Y719"/>
<dbReference type="Gene3D" id="3.30.160.60">
    <property type="entry name" value="Classic Zinc Finger"/>
    <property type="match status" value="3"/>
</dbReference>
<keyword evidence="6" id="KW-0805">Transcription regulation</keyword>
<feature type="non-terminal residue" evidence="12">
    <location>
        <position position="1"/>
    </location>
</feature>
<keyword evidence="3" id="KW-0677">Repeat</keyword>
<sequence length="297" mass="33889">ETCGREFGSQLAAIQHMNALNHWGLRYECDTCDGEFRSQLAAIQHMNALNHWAPRYECDTCDREFFTQSSADQHMDDTGHREPQFECETCSKRFHTQLSANQHMDAVNHHKRHHCHDCGKAFQSENALNMHLNSSTHRGKNVACPFCQAAFTTASGVSHHLETGSCPRAKNINHRTIFQAISQRDPSGLLTNKLLTYPDSDIQNIATNATWNGSSYECYLCHREHHTLQALNQHLNSLVHSEKLYRCPNRSCNGQFVSLAALFNHLESESCKFVRFEKVQKHVHNLITGRQKLLSFA</sequence>
<evidence type="ECO:0000256" key="4">
    <source>
        <dbReference type="ARBA" id="ARBA00022771"/>
    </source>
</evidence>
<evidence type="ECO:0000313" key="13">
    <source>
        <dbReference type="Proteomes" id="UP000504636"/>
    </source>
</evidence>
<keyword evidence="8" id="KW-0804">Transcription</keyword>
<evidence type="ECO:0000256" key="2">
    <source>
        <dbReference type="ARBA" id="ARBA00022723"/>
    </source>
</evidence>
<evidence type="ECO:0000256" key="10">
    <source>
        <dbReference type="PROSITE-ProRule" id="PRU00042"/>
    </source>
</evidence>
<dbReference type="Pfam" id="PF13912">
    <property type="entry name" value="zf-C2H2_6"/>
    <property type="match status" value="2"/>
</dbReference>
<feature type="domain" description="C2H2-type" evidence="11">
    <location>
        <begin position="56"/>
        <end position="85"/>
    </location>
</feature>
<reference evidence="14" key="2">
    <citation type="submission" date="2020-04" db="EMBL/GenBank/DDBJ databases">
        <authorList>
            <consortium name="NCBI Genome Project"/>
        </authorList>
    </citation>
    <scope>NUCLEOTIDE SEQUENCE</scope>
    <source>
        <strain evidence="14">CBS 304.34</strain>
    </source>
</reference>
<dbReference type="PANTHER" id="PTHR24384">
    <property type="entry name" value="FINGER PUTATIVE TRANSCRIPTION FACTOR FAMILY-RELATED"/>
    <property type="match status" value="1"/>
</dbReference>
<dbReference type="GO" id="GO:0005634">
    <property type="term" value="C:nucleus"/>
    <property type="evidence" value="ECO:0007669"/>
    <property type="project" value="UniProtKB-SubCell"/>
</dbReference>
<dbReference type="PROSITE" id="PS50157">
    <property type="entry name" value="ZINC_FINGER_C2H2_2"/>
    <property type="match status" value="3"/>
</dbReference>
<feature type="domain" description="C2H2-type" evidence="11">
    <location>
        <begin position="85"/>
        <end position="114"/>
    </location>
</feature>
<keyword evidence="2" id="KW-0479">Metal-binding</keyword>
<evidence type="ECO:0000256" key="5">
    <source>
        <dbReference type="ARBA" id="ARBA00022833"/>
    </source>
</evidence>
<dbReference type="RefSeq" id="XP_033571353.1">
    <property type="nucleotide sequence ID" value="XM_033716071.1"/>
</dbReference>
<dbReference type="EMBL" id="MU003713">
    <property type="protein sequence ID" value="KAF2804389.1"/>
    <property type="molecule type" value="Genomic_DNA"/>
</dbReference>
<proteinExistence type="predicted"/>
<reference evidence="14" key="3">
    <citation type="submission" date="2025-04" db="UniProtKB">
        <authorList>
            <consortium name="RefSeq"/>
        </authorList>
    </citation>
    <scope>IDENTIFICATION</scope>
    <source>
        <strain evidence="14">CBS 304.34</strain>
    </source>
</reference>
<keyword evidence="9" id="KW-0539">Nucleus</keyword>
<dbReference type="Proteomes" id="UP000504636">
    <property type="component" value="Unplaced"/>
</dbReference>
<organism evidence="12">
    <name type="scientific">Mytilinidion resinicola</name>
    <dbReference type="NCBI Taxonomy" id="574789"/>
    <lineage>
        <taxon>Eukaryota</taxon>
        <taxon>Fungi</taxon>
        <taxon>Dikarya</taxon>
        <taxon>Ascomycota</taxon>
        <taxon>Pezizomycotina</taxon>
        <taxon>Dothideomycetes</taxon>
        <taxon>Pleosporomycetidae</taxon>
        <taxon>Mytilinidiales</taxon>
        <taxon>Mytilinidiaceae</taxon>
        <taxon>Mytilinidion</taxon>
    </lineage>
</organism>